<evidence type="ECO:0000256" key="7">
    <source>
        <dbReference type="ARBA" id="ARBA00023270"/>
    </source>
</evidence>
<keyword evidence="1" id="KW-0963">Cytoplasm</keyword>
<dbReference type="Gene3D" id="2.40.40.20">
    <property type="match status" value="1"/>
</dbReference>
<dbReference type="InterPro" id="IPR009010">
    <property type="entry name" value="Asp_de-COase-like_dom_sf"/>
</dbReference>
<dbReference type="GO" id="GO:0006523">
    <property type="term" value="P:alanine biosynthetic process"/>
    <property type="evidence" value="ECO:0007669"/>
    <property type="project" value="InterPro"/>
</dbReference>
<reference evidence="9" key="1">
    <citation type="submission" date="2019-12" db="EMBL/GenBank/DDBJ databases">
        <authorList>
            <consortium name="PulseNet: The National Subtyping Network for Foodborne Disease Surveillance"/>
            <person name="Tarr C.L."/>
            <person name="Trees E."/>
            <person name="Katz L.S."/>
            <person name="Carleton-Romer H.A."/>
            <person name="Stroika S."/>
            <person name="Kucerova Z."/>
            <person name="Roache K.F."/>
            <person name="Sabol A.L."/>
            <person name="Besser J."/>
            <person name="Gerner-Smidt P."/>
        </authorList>
    </citation>
    <scope>NUCLEOTIDE SEQUENCE</scope>
    <source>
        <strain evidence="9">PNUSAC014547</strain>
    </source>
</reference>
<dbReference type="EMBL" id="AANKUT010000030">
    <property type="protein sequence ID" value="EDP3991914.1"/>
    <property type="molecule type" value="Genomic_DNA"/>
</dbReference>
<sequence>MNITLLKSKIHRASVTEARLDYVGSISIDEKLLQASGILEYEKVQVVNVNNGARFETYTIATQEEGV</sequence>
<keyword evidence="2" id="KW-0566">Pantothenate biosynthesis</keyword>
<evidence type="ECO:0000256" key="1">
    <source>
        <dbReference type="ARBA" id="ARBA00022490"/>
    </source>
</evidence>
<proteinExistence type="inferred from homology"/>
<evidence type="ECO:0000256" key="4">
    <source>
        <dbReference type="ARBA" id="ARBA00022813"/>
    </source>
</evidence>
<feature type="non-terminal residue" evidence="9">
    <location>
        <position position="67"/>
    </location>
</feature>
<evidence type="ECO:0000256" key="5">
    <source>
        <dbReference type="ARBA" id="ARBA00023145"/>
    </source>
</evidence>
<dbReference type="PANTHER" id="PTHR21012">
    <property type="entry name" value="ASPARTATE 1-DECARBOXYLASE"/>
    <property type="match status" value="1"/>
</dbReference>
<evidence type="ECO:0000313" key="9">
    <source>
        <dbReference type="EMBL" id="EDP3991914.1"/>
    </source>
</evidence>
<organism evidence="9">
    <name type="scientific">Campylobacter jejuni</name>
    <dbReference type="NCBI Taxonomy" id="197"/>
    <lineage>
        <taxon>Bacteria</taxon>
        <taxon>Pseudomonadati</taxon>
        <taxon>Campylobacterota</taxon>
        <taxon>Epsilonproteobacteria</taxon>
        <taxon>Campylobacterales</taxon>
        <taxon>Campylobacteraceae</taxon>
        <taxon>Campylobacter</taxon>
    </lineage>
</organism>
<keyword evidence="4" id="KW-0068">Autocatalytic cleavage</keyword>
<keyword evidence="8" id="KW-0670">Pyruvate</keyword>
<keyword evidence="5" id="KW-0865">Zymogen</keyword>
<dbReference type="GO" id="GO:0004068">
    <property type="term" value="F:aspartate 1-decarboxylase activity"/>
    <property type="evidence" value="ECO:0007669"/>
    <property type="project" value="InterPro"/>
</dbReference>
<comment type="caution">
    <text evidence="9">The sequence shown here is derived from an EMBL/GenBank/DDBJ whole genome shotgun (WGS) entry which is preliminary data.</text>
</comment>
<gene>
    <name evidence="9" type="ORF">GRX08_08495</name>
</gene>
<evidence type="ECO:0000256" key="2">
    <source>
        <dbReference type="ARBA" id="ARBA00022655"/>
    </source>
</evidence>
<keyword evidence="3" id="KW-0210">Decarboxylase</keyword>
<dbReference type="GO" id="GO:0015940">
    <property type="term" value="P:pantothenate biosynthetic process"/>
    <property type="evidence" value="ECO:0007669"/>
    <property type="project" value="UniProtKB-KW"/>
</dbReference>
<dbReference type="InterPro" id="IPR003190">
    <property type="entry name" value="Asp_decarbox"/>
</dbReference>
<evidence type="ECO:0000256" key="8">
    <source>
        <dbReference type="ARBA" id="ARBA00023317"/>
    </source>
</evidence>
<evidence type="ECO:0000256" key="6">
    <source>
        <dbReference type="ARBA" id="ARBA00023239"/>
    </source>
</evidence>
<keyword evidence="6" id="KW-0456">Lyase</keyword>
<dbReference type="AlphaFoldDB" id="A0A6C8B491"/>
<dbReference type="GO" id="GO:0005829">
    <property type="term" value="C:cytosol"/>
    <property type="evidence" value="ECO:0007669"/>
    <property type="project" value="TreeGrafter"/>
</dbReference>
<dbReference type="SUPFAM" id="SSF50692">
    <property type="entry name" value="ADC-like"/>
    <property type="match status" value="1"/>
</dbReference>
<dbReference type="PANTHER" id="PTHR21012:SF0">
    <property type="entry name" value="ASPARTATE 1-DECARBOXYLASE"/>
    <property type="match status" value="1"/>
</dbReference>
<name>A0A6C8B491_CAMJU</name>
<accession>A0A6C8B491</accession>
<protein>
    <submittedName>
        <fullName evidence="9">Aspartate 1-decarboxylase</fullName>
    </submittedName>
</protein>
<dbReference type="Pfam" id="PF02261">
    <property type="entry name" value="Asp_decarbox"/>
    <property type="match status" value="1"/>
</dbReference>
<dbReference type="HAMAP" id="MF_00446">
    <property type="entry name" value="PanD"/>
    <property type="match status" value="1"/>
</dbReference>
<evidence type="ECO:0000256" key="3">
    <source>
        <dbReference type="ARBA" id="ARBA00022793"/>
    </source>
</evidence>
<keyword evidence="7" id="KW-0704">Schiff base</keyword>